<gene>
    <name evidence="2" type="primary">LOC140004656</name>
</gene>
<dbReference type="Gene3D" id="1.10.510.10">
    <property type="entry name" value="Transferase(Phosphotransferase) domain 1"/>
    <property type="match status" value="1"/>
</dbReference>
<accession>A0ABM4U0S7</accession>
<dbReference type="InterPro" id="IPR011009">
    <property type="entry name" value="Kinase-like_dom_sf"/>
</dbReference>
<dbReference type="Proteomes" id="UP001652660">
    <property type="component" value="Chromosome 4c"/>
</dbReference>
<dbReference type="RefSeq" id="XP_071900883.1">
    <property type="nucleotide sequence ID" value="XM_072044782.1"/>
</dbReference>
<organism evidence="1 2">
    <name type="scientific">Coffea arabica</name>
    <name type="common">Arabian coffee</name>
    <dbReference type="NCBI Taxonomy" id="13443"/>
    <lineage>
        <taxon>Eukaryota</taxon>
        <taxon>Viridiplantae</taxon>
        <taxon>Streptophyta</taxon>
        <taxon>Embryophyta</taxon>
        <taxon>Tracheophyta</taxon>
        <taxon>Spermatophyta</taxon>
        <taxon>Magnoliopsida</taxon>
        <taxon>eudicotyledons</taxon>
        <taxon>Gunneridae</taxon>
        <taxon>Pentapetalae</taxon>
        <taxon>asterids</taxon>
        <taxon>lamiids</taxon>
        <taxon>Gentianales</taxon>
        <taxon>Rubiaceae</taxon>
        <taxon>Ixoroideae</taxon>
        <taxon>Gardenieae complex</taxon>
        <taxon>Bertiereae - Coffeeae clade</taxon>
        <taxon>Coffeeae</taxon>
        <taxon>Coffea</taxon>
    </lineage>
</organism>
<name>A0ABM4U0S7_COFAR</name>
<proteinExistence type="predicted"/>
<reference evidence="2" key="1">
    <citation type="submission" date="2025-08" db="UniProtKB">
        <authorList>
            <consortium name="RefSeq"/>
        </authorList>
    </citation>
    <scope>IDENTIFICATION</scope>
    <source>
        <tissue evidence="2">Leaves</tissue>
    </source>
</reference>
<protein>
    <submittedName>
        <fullName evidence="2">Cysteine-rich receptor-like protein kinase 18</fullName>
    </submittedName>
</protein>
<evidence type="ECO:0000313" key="2">
    <source>
        <dbReference type="RefSeq" id="XP_071900883.1"/>
    </source>
</evidence>
<dbReference type="GeneID" id="140004656"/>
<dbReference type="PANTHER" id="PTHR27006:SF606">
    <property type="entry name" value="INTERLEUKIN-1 RECEPTOR-ASSOCIATED KINASE 4"/>
    <property type="match status" value="1"/>
</dbReference>
<evidence type="ECO:0000313" key="1">
    <source>
        <dbReference type="Proteomes" id="UP001652660"/>
    </source>
</evidence>
<dbReference type="PANTHER" id="PTHR27006">
    <property type="entry name" value="PROMASTIGOTE SURFACE ANTIGEN PROTEIN PSA"/>
    <property type="match status" value="1"/>
</dbReference>
<dbReference type="SUPFAM" id="SSF56112">
    <property type="entry name" value="Protein kinase-like (PK-like)"/>
    <property type="match status" value="1"/>
</dbReference>
<keyword evidence="1" id="KW-1185">Reference proteome</keyword>
<sequence length="129" mass="14363">MMLEIISGKKNTSFYDSDEHLNLIGYVWDLWLDGRVTEAADRSLGETVSKQEITRYVQVGLLCVQENAVDRPTMSDVLSMLNNDSVTGLPVPNRPAFSCITSRLINDDPVQNQEPCSISKVTISDVEGR</sequence>